<keyword evidence="3" id="KW-1185">Reference proteome</keyword>
<dbReference type="EMBL" id="KN834797">
    <property type="protein sequence ID" value="KIK56476.1"/>
    <property type="molecule type" value="Genomic_DNA"/>
</dbReference>
<gene>
    <name evidence="2" type="ORF">GYMLUDRAFT_174155</name>
</gene>
<sequence length="226" mass="25117">RNIVLFGATGSGKSPIVNMLFPSNRAPAPASSAANLVTFGWKPYTIDAKGERFTIYDTAGLSEGSNRSLFSKAARKSLESLLLNLSHAGQRVHLLLLCIRAPRITEVVARNYKLFYQAICKRQVPIAVIVTGLEHQTPTMESWWRENQHVFKRYHMVFTNDAHACITAIRGRPVHKGSNIGTYHKEYTESVEVVKNLIRSNALSTEKGWTFNPVSVNVSCMSGLPS</sequence>
<dbReference type="HOGENOM" id="CLU_050405_1_0_1"/>
<organism evidence="2 3">
    <name type="scientific">Collybiopsis luxurians FD-317 M1</name>
    <dbReference type="NCBI Taxonomy" id="944289"/>
    <lineage>
        <taxon>Eukaryota</taxon>
        <taxon>Fungi</taxon>
        <taxon>Dikarya</taxon>
        <taxon>Basidiomycota</taxon>
        <taxon>Agaricomycotina</taxon>
        <taxon>Agaricomycetes</taxon>
        <taxon>Agaricomycetidae</taxon>
        <taxon>Agaricales</taxon>
        <taxon>Marasmiineae</taxon>
        <taxon>Omphalotaceae</taxon>
        <taxon>Collybiopsis</taxon>
        <taxon>Collybiopsis luxurians</taxon>
    </lineage>
</organism>
<evidence type="ECO:0000313" key="2">
    <source>
        <dbReference type="EMBL" id="KIK56476.1"/>
    </source>
</evidence>
<evidence type="ECO:0000313" key="3">
    <source>
        <dbReference type="Proteomes" id="UP000053593"/>
    </source>
</evidence>
<dbReference type="InterPro" id="IPR027417">
    <property type="entry name" value="P-loop_NTPase"/>
</dbReference>
<dbReference type="CDD" id="cd00882">
    <property type="entry name" value="Ras_like_GTPase"/>
    <property type="match status" value="1"/>
</dbReference>
<dbReference type="AlphaFoldDB" id="A0A0D0BND7"/>
<feature type="domain" description="G" evidence="1">
    <location>
        <begin position="3"/>
        <end position="107"/>
    </location>
</feature>
<feature type="non-terminal residue" evidence="2">
    <location>
        <position position="1"/>
    </location>
</feature>
<dbReference type="SUPFAM" id="SSF52540">
    <property type="entry name" value="P-loop containing nucleoside triphosphate hydrolases"/>
    <property type="match status" value="1"/>
</dbReference>
<reference evidence="2 3" key="1">
    <citation type="submission" date="2014-04" db="EMBL/GenBank/DDBJ databases">
        <title>Evolutionary Origins and Diversification of the Mycorrhizal Mutualists.</title>
        <authorList>
            <consortium name="DOE Joint Genome Institute"/>
            <consortium name="Mycorrhizal Genomics Consortium"/>
            <person name="Kohler A."/>
            <person name="Kuo A."/>
            <person name="Nagy L.G."/>
            <person name="Floudas D."/>
            <person name="Copeland A."/>
            <person name="Barry K.W."/>
            <person name="Cichocki N."/>
            <person name="Veneault-Fourrey C."/>
            <person name="LaButti K."/>
            <person name="Lindquist E.A."/>
            <person name="Lipzen A."/>
            <person name="Lundell T."/>
            <person name="Morin E."/>
            <person name="Murat C."/>
            <person name="Riley R."/>
            <person name="Ohm R."/>
            <person name="Sun H."/>
            <person name="Tunlid A."/>
            <person name="Henrissat B."/>
            <person name="Grigoriev I.V."/>
            <person name="Hibbett D.S."/>
            <person name="Martin F."/>
        </authorList>
    </citation>
    <scope>NUCLEOTIDE SEQUENCE [LARGE SCALE GENOMIC DNA]</scope>
    <source>
        <strain evidence="2 3">FD-317 M1</strain>
    </source>
</reference>
<protein>
    <recommendedName>
        <fullName evidence="1">G domain-containing protein</fullName>
    </recommendedName>
</protein>
<name>A0A0D0BND7_9AGAR</name>
<dbReference type="Gene3D" id="3.40.50.300">
    <property type="entry name" value="P-loop containing nucleotide triphosphate hydrolases"/>
    <property type="match status" value="1"/>
</dbReference>
<evidence type="ECO:0000259" key="1">
    <source>
        <dbReference type="Pfam" id="PF01926"/>
    </source>
</evidence>
<proteinExistence type="predicted"/>
<dbReference type="InterPro" id="IPR006073">
    <property type="entry name" value="GTP-bd"/>
</dbReference>
<accession>A0A0D0BND7</accession>
<dbReference type="GO" id="GO:0005525">
    <property type="term" value="F:GTP binding"/>
    <property type="evidence" value="ECO:0007669"/>
    <property type="project" value="InterPro"/>
</dbReference>
<dbReference type="Pfam" id="PF01926">
    <property type="entry name" value="MMR_HSR1"/>
    <property type="match status" value="1"/>
</dbReference>
<dbReference type="Proteomes" id="UP000053593">
    <property type="component" value="Unassembled WGS sequence"/>
</dbReference>
<dbReference type="OrthoDB" id="3056059at2759"/>